<dbReference type="GO" id="GO:0005886">
    <property type="term" value="C:plasma membrane"/>
    <property type="evidence" value="ECO:0007669"/>
    <property type="project" value="UniProtKB-SubCell"/>
</dbReference>
<dbReference type="EMBL" id="CP042806">
    <property type="protein sequence ID" value="QEE30234.1"/>
    <property type="molecule type" value="Genomic_DNA"/>
</dbReference>
<keyword evidence="16" id="KW-1185">Reference proteome</keyword>
<evidence type="ECO:0000256" key="12">
    <source>
        <dbReference type="ARBA" id="ARBA00033708"/>
    </source>
</evidence>
<comment type="similarity">
    <text evidence="2 13">Belongs to the sodium:solute symporter (SSF) (TC 2.A.21) family.</text>
</comment>
<keyword evidence="11" id="KW-0739">Sodium transport</keyword>
<keyword evidence="9" id="KW-0406">Ion transport</keyword>
<gene>
    <name evidence="15" type="ORF">FTW19_20980</name>
</gene>
<keyword evidence="5 14" id="KW-0812">Transmembrane</keyword>
<comment type="subcellular location">
    <subcellularLocation>
        <location evidence="1">Cell membrane</location>
        <topology evidence="1">Multi-pass membrane protein</topology>
    </subcellularLocation>
</comment>
<dbReference type="PROSITE" id="PS50283">
    <property type="entry name" value="NA_SOLUT_SYMP_3"/>
    <property type="match status" value="1"/>
</dbReference>
<feature type="transmembrane region" description="Helical" evidence="14">
    <location>
        <begin position="428"/>
        <end position="449"/>
    </location>
</feature>
<evidence type="ECO:0000256" key="11">
    <source>
        <dbReference type="ARBA" id="ARBA00023201"/>
    </source>
</evidence>
<evidence type="ECO:0000256" key="5">
    <source>
        <dbReference type="ARBA" id="ARBA00022692"/>
    </source>
</evidence>
<feature type="transmembrane region" description="Helical" evidence="14">
    <location>
        <begin position="323"/>
        <end position="347"/>
    </location>
</feature>
<reference evidence="15 16" key="1">
    <citation type="submission" date="2019-08" db="EMBL/GenBank/DDBJ databases">
        <title>Complete genome sequence of Terriglobus albidus strain ORNL.</title>
        <authorList>
            <person name="Podar M."/>
        </authorList>
    </citation>
    <scope>NUCLEOTIDE SEQUENCE [LARGE SCALE GENOMIC DNA]</scope>
    <source>
        <strain evidence="15 16">ORNL</strain>
    </source>
</reference>
<comment type="catalytic activity">
    <reaction evidence="12">
        <text>L-proline(in) + Na(+)(in) = L-proline(out) + Na(+)(out)</text>
        <dbReference type="Rhea" id="RHEA:28967"/>
        <dbReference type="ChEBI" id="CHEBI:29101"/>
        <dbReference type="ChEBI" id="CHEBI:60039"/>
    </reaction>
</comment>
<dbReference type="PANTHER" id="PTHR48086">
    <property type="entry name" value="SODIUM/PROLINE SYMPORTER-RELATED"/>
    <property type="match status" value="1"/>
</dbReference>
<dbReference type="Pfam" id="PF00474">
    <property type="entry name" value="SSF"/>
    <property type="match status" value="1"/>
</dbReference>
<keyword evidence="7 14" id="KW-1133">Transmembrane helix</keyword>
<feature type="transmembrane region" description="Helical" evidence="14">
    <location>
        <begin position="502"/>
        <end position="523"/>
    </location>
</feature>
<evidence type="ECO:0000256" key="6">
    <source>
        <dbReference type="ARBA" id="ARBA00022847"/>
    </source>
</evidence>
<keyword evidence="3" id="KW-0813">Transport</keyword>
<feature type="transmembrane region" description="Helical" evidence="14">
    <location>
        <begin position="368"/>
        <end position="390"/>
    </location>
</feature>
<evidence type="ECO:0000313" key="16">
    <source>
        <dbReference type="Proteomes" id="UP000321820"/>
    </source>
</evidence>
<dbReference type="RefSeq" id="WP_147649503.1">
    <property type="nucleotide sequence ID" value="NZ_CP042806.1"/>
</dbReference>
<feature type="transmembrane region" description="Helical" evidence="14">
    <location>
        <begin position="6"/>
        <end position="27"/>
    </location>
</feature>
<evidence type="ECO:0000313" key="15">
    <source>
        <dbReference type="EMBL" id="QEE30234.1"/>
    </source>
</evidence>
<evidence type="ECO:0000256" key="10">
    <source>
        <dbReference type="ARBA" id="ARBA00023136"/>
    </source>
</evidence>
<feature type="transmembrane region" description="Helical" evidence="14">
    <location>
        <begin position="185"/>
        <end position="202"/>
    </location>
</feature>
<dbReference type="AlphaFoldDB" id="A0A5B9EEV4"/>
<dbReference type="GO" id="GO:0015293">
    <property type="term" value="F:symporter activity"/>
    <property type="evidence" value="ECO:0007669"/>
    <property type="project" value="UniProtKB-KW"/>
</dbReference>
<keyword evidence="8" id="KW-0915">Sodium</keyword>
<dbReference type="OrthoDB" id="9764416at2"/>
<evidence type="ECO:0000256" key="4">
    <source>
        <dbReference type="ARBA" id="ARBA00022475"/>
    </source>
</evidence>
<dbReference type="PANTHER" id="PTHR48086:SF3">
    <property type="entry name" value="SODIUM_PROLINE SYMPORTER"/>
    <property type="match status" value="1"/>
</dbReference>
<feature type="transmembrane region" description="Helical" evidence="14">
    <location>
        <begin position="234"/>
        <end position="257"/>
    </location>
</feature>
<dbReference type="InterPro" id="IPR001734">
    <property type="entry name" value="Na/solute_symporter"/>
</dbReference>
<evidence type="ECO:0000256" key="2">
    <source>
        <dbReference type="ARBA" id="ARBA00006434"/>
    </source>
</evidence>
<evidence type="ECO:0000256" key="9">
    <source>
        <dbReference type="ARBA" id="ARBA00023065"/>
    </source>
</evidence>
<name>A0A5B9EEV4_9BACT</name>
<feature type="transmembrane region" description="Helical" evidence="14">
    <location>
        <begin position="461"/>
        <end position="481"/>
    </location>
</feature>
<evidence type="ECO:0000256" key="3">
    <source>
        <dbReference type="ARBA" id="ARBA00022448"/>
    </source>
</evidence>
<proteinExistence type="inferred from homology"/>
<feature type="transmembrane region" description="Helical" evidence="14">
    <location>
        <begin position="156"/>
        <end position="173"/>
    </location>
</feature>
<dbReference type="KEGG" id="talb:FTW19_20980"/>
<evidence type="ECO:0000256" key="14">
    <source>
        <dbReference type="SAM" id="Phobius"/>
    </source>
</evidence>
<dbReference type="InterPro" id="IPR050277">
    <property type="entry name" value="Sodium:Solute_Symporter"/>
</dbReference>
<keyword evidence="6" id="KW-0769">Symport</keyword>
<keyword evidence="10 14" id="KW-0472">Membrane</keyword>
<feature type="transmembrane region" description="Helical" evidence="14">
    <location>
        <begin position="396"/>
        <end position="416"/>
    </location>
</feature>
<accession>A0A5B9EEV4</accession>
<dbReference type="GO" id="GO:0006814">
    <property type="term" value="P:sodium ion transport"/>
    <property type="evidence" value="ECO:0007669"/>
    <property type="project" value="UniProtKB-KW"/>
</dbReference>
<dbReference type="NCBIfam" id="TIGR00813">
    <property type="entry name" value="sss"/>
    <property type="match status" value="1"/>
</dbReference>
<keyword evidence="4" id="KW-1003">Cell membrane</keyword>
<evidence type="ECO:0000256" key="1">
    <source>
        <dbReference type="ARBA" id="ARBA00004651"/>
    </source>
</evidence>
<dbReference type="InterPro" id="IPR038377">
    <property type="entry name" value="Na/Glc_symporter_sf"/>
</dbReference>
<sequence>MQSGRPLGADLAFFAAYLIVTMLIGWFSKRRNVSVGEYLNATHVMPLWAVVTAYIATNCGALEIVGLSAMAAQYGAQALHFYWVGAIPAMIFLALWMMPIYRRNNITSVPGYLLLRYGPRMRLINACITAIMLLLLAGISQYAVAQVLAATMSLPFEYGIALCSVALTIYVLLGGIRATIYNEIFQLAVIVAGLLPLAILSARRFGTLPAWALGNRVHLWRGLPLVAPHAPMDVLGVVVGLGLVLSFGYWCTDFVLMQRAFTARTELEARQVPLWAGFGKHIFSMIVIVPGLVAYGLVPNLNRYDRALPSLMTLLYGRWLTDLGITALAASLMSGLASNVSAFAALWTEDIYHHVLRPGKSDRHYLTMGRVAVIFAVIVSLFASYLNFLFANLMEHVQLIFSVFAAPFWAVFLLGIFSRRTSERGAMIGFFAGSILSSLHSIAVMRGWLHYGSTMSANFYASIYAFTIAMVVGWLSSPSVTPDAAQQHATLRWQREDLIPGNRMLCVLAVILFASTILMNILWW</sequence>
<evidence type="ECO:0000256" key="13">
    <source>
        <dbReference type="RuleBase" id="RU362091"/>
    </source>
</evidence>
<feature type="transmembrane region" description="Helical" evidence="14">
    <location>
        <begin position="122"/>
        <end position="144"/>
    </location>
</feature>
<evidence type="ECO:0000256" key="8">
    <source>
        <dbReference type="ARBA" id="ARBA00023053"/>
    </source>
</evidence>
<feature type="transmembrane region" description="Helical" evidence="14">
    <location>
        <begin position="47"/>
        <end position="69"/>
    </location>
</feature>
<dbReference type="Gene3D" id="1.20.1730.10">
    <property type="entry name" value="Sodium/glucose cotransporter"/>
    <property type="match status" value="1"/>
</dbReference>
<protein>
    <submittedName>
        <fullName evidence="15">Sodium/solute symporter</fullName>
    </submittedName>
</protein>
<feature type="transmembrane region" description="Helical" evidence="14">
    <location>
        <begin position="278"/>
        <end position="298"/>
    </location>
</feature>
<evidence type="ECO:0000256" key="7">
    <source>
        <dbReference type="ARBA" id="ARBA00022989"/>
    </source>
</evidence>
<organism evidence="15 16">
    <name type="scientific">Terriglobus albidus</name>
    <dbReference type="NCBI Taxonomy" id="1592106"/>
    <lineage>
        <taxon>Bacteria</taxon>
        <taxon>Pseudomonadati</taxon>
        <taxon>Acidobacteriota</taxon>
        <taxon>Terriglobia</taxon>
        <taxon>Terriglobales</taxon>
        <taxon>Acidobacteriaceae</taxon>
        <taxon>Terriglobus</taxon>
    </lineage>
</organism>
<feature type="transmembrane region" description="Helical" evidence="14">
    <location>
        <begin position="81"/>
        <end position="101"/>
    </location>
</feature>
<dbReference type="Proteomes" id="UP000321820">
    <property type="component" value="Chromosome"/>
</dbReference>